<dbReference type="SUPFAM" id="SSF81324">
    <property type="entry name" value="Voltage-gated potassium channels"/>
    <property type="match status" value="1"/>
</dbReference>
<reference evidence="4" key="1">
    <citation type="submission" date="2017-06" db="EMBL/GenBank/DDBJ databases">
        <authorList>
            <person name="Varghese N."/>
            <person name="Submissions S."/>
        </authorList>
    </citation>
    <scope>NUCLEOTIDE SEQUENCE [LARGE SCALE GENOMIC DNA]</scope>
    <source>
        <strain evidence="4">ANC 5114</strain>
    </source>
</reference>
<feature type="domain" description="Potassium channel" evidence="2">
    <location>
        <begin position="137"/>
        <end position="218"/>
    </location>
</feature>
<proteinExistence type="predicted"/>
<keyword evidence="1" id="KW-0812">Transmembrane</keyword>
<sequence>MTFYRVKDFIRHWRLLPSAWLLAVQLFILVMTFVPIQYRWYQVTVWCSGVLTLFLIARVIKETATTRFLGRFFIFGAILCLCLLMAGFQHLYIQITSHVFEIGAYGCAIYGLLRYMFADQFLTKDELFAAGAVFTLLAWAFAYAYHICQLVAPNSFSNSLAENQIESWLNILFYSFSLQSATGLSHLLPMRPAVKVISIVQMFVSVMYIAIVVSRLFSLREVKYVRKHKKRML</sequence>
<evidence type="ECO:0000313" key="4">
    <source>
        <dbReference type="Proteomes" id="UP000243463"/>
    </source>
</evidence>
<feature type="transmembrane region" description="Helical" evidence="1">
    <location>
        <begin position="127"/>
        <end position="147"/>
    </location>
</feature>
<keyword evidence="1" id="KW-1133">Transmembrane helix</keyword>
<dbReference type="Pfam" id="PF07885">
    <property type="entry name" value="Ion_trans_2"/>
    <property type="match status" value="1"/>
</dbReference>
<accession>A0A217EG99</accession>
<feature type="transmembrane region" description="Helical" evidence="1">
    <location>
        <begin position="40"/>
        <end position="60"/>
    </location>
</feature>
<organism evidence="3 4">
    <name type="scientific">Acinetobacter apis</name>
    <dbReference type="NCBI Taxonomy" id="1229165"/>
    <lineage>
        <taxon>Bacteria</taxon>
        <taxon>Pseudomonadati</taxon>
        <taxon>Pseudomonadota</taxon>
        <taxon>Gammaproteobacteria</taxon>
        <taxon>Moraxellales</taxon>
        <taxon>Moraxellaceae</taxon>
        <taxon>Acinetobacter</taxon>
    </lineage>
</organism>
<evidence type="ECO:0000313" key="3">
    <source>
        <dbReference type="EMBL" id="SNQ29521.1"/>
    </source>
</evidence>
<dbReference type="AlphaFoldDB" id="A0A217EG99"/>
<feature type="transmembrane region" description="Helical" evidence="1">
    <location>
        <begin position="72"/>
        <end position="92"/>
    </location>
</feature>
<dbReference type="RefSeq" id="WP_088823566.1">
    <property type="nucleotide sequence ID" value="NZ_FZLN01000002.1"/>
</dbReference>
<dbReference type="Gene3D" id="1.10.287.70">
    <property type="match status" value="1"/>
</dbReference>
<feature type="transmembrane region" description="Helical" evidence="1">
    <location>
        <begin position="196"/>
        <end position="217"/>
    </location>
</feature>
<dbReference type="InterPro" id="IPR013099">
    <property type="entry name" value="K_chnl_dom"/>
</dbReference>
<gene>
    <name evidence="3" type="ORF">SAMN05444584_1476</name>
</gene>
<feature type="transmembrane region" description="Helical" evidence="1">
    <location>
        <begin position="12"/>
        <end position="34"/>
    </location>
</feature>
<evidence type="ECO:0000259" key="2">
    <source>
        <dbReference type="Pfam" id="PF07885"/>
    </source>
</evidence>
<feature type="transmembrane region" description="Helical" evidence="1">
    <location>
        <begin position="98"/>
        <end position="115"/>
    </location>
</feature>
<evidence type="ECO:0000256" key="1">
    <source>
        <dbReference type="SAM" id="Phobius"/>
    </source>
</evidence>
<dbReference type="Proteomes" id="UP000243463">
    <property type="component" value="Unassembled WGS sequence"/>
</dbReference>
<name>A0A217EG99_9GAMM</name>
<keyword evidence="1" id="KW-0472">Membrane</keyword>
<keyword evidence="4" id="KW-1185">Reference proteome</keyword>
<dbReference type="OrthoDB" id="4837979at2"/>
<dbReference type="EMBL" id="FZLN01000002">
    <property type="protein sequence ID" value="SNQ29521.1"/>
    <property type="molecule type" value="Genomic_DNA"/>
</dbReference>
<protein>
    <submittedName>
        <fullName evidence="3">Ion channel</fullName>
    </submittedName>
</protein>